<dbReference type="EMBL" id="LNJK01000012">
    <property type="protein sequence ID" value="OWT14149.1"/>
    <property type="molecule type" value="Genomic_DNA"/>
</dbReference>
<evidence type="ECO:0000313" key="7">
    <source>
        <dbReference type="EMBL" id="RZH92494.1"/>
    </source>
</evidence>
<dbReference type="AlphaFoldDB" id="A0A2C9TK47"/>
<evidence type="ECO:0000313" key="13">
    <source>
        <dbReference type="Proteomes" id="UP000294017"/>
    </source>
</evidence>
<dbReference type="Proteomes" id="UP000052129">
    <property type="component" value="Unassembled WGS sequence"/>
</dbReference>
<dbReference type="Proteomes" id="UP000293434">
    <property type="component" value="Unassembled WGS sequence"/>
</dbReference>
<accession>A0A2C9TK47</accession>
<dbReference type="Proteomes" id="UP000197894">
    <property type="component" value="Unassembled WGS sequence"/>
</dbReference>
<reference evidence="4" key="3">
    <citation type="journal article" date="2016" name="J. Infect. Dis.">
        <title>Comparative Genomics of Community-Associated Methicillin-Resistant Staphylococcus aureus Shows the Emergence of Clone ST8-USA300 in Geneva, Switzerland.</title>
        <authorList>
            <person name="Von Dach E."/>
            <person name="Diene S.M."/>
            <person name="Fankhauser C."/>
            <person name="Schrenzel J."/>
            <person name="Harbarth S."/>
            <person name="Francois P."/>
        </authorList>
    </citation>
    <scope>NUCLEOTIDE SEQUENCE</scope>
    <source>
        <strain evidence="4">MRSA_S26</strain>
    </source>
</reference>
<organism evidence="2">
    <name type="scientific">Staphylococcus aureus</name>
    <dbReference type="NCBI Taxonomy" id="1280"/>
    <lineage>
        <taxon>Bacteria</taxon>
        <taxon>Bacillati</taxon>
        <taxon>Bacillota</taxon>
        <taxon>Bacilli</taxon>
        <taxon>Bacillales</taxon>
        <taxon>Staphylococcaceae</taxon>
        <taxon>Staphylococcus</taxon>
    </lineage>
</organism>
<proteinExistence type="predicted"/>
<evidence type="ECO:0000313" key="11">
    <source>
        <dbReference type="Proteomes" id="UP000217245"/>
    </source>
</evidence>
<reference evidence="9 14" key="6">
    <citation type="submission" date="2018-06" db="EMBL/GenBank/DDBJ databases">
        <title>Whole genome sequencing to identify and define MRSA outbreaks.</title>
        <authorList>
            <person name="Sullivan M.J."/>
            <person name="Altman D.R."/>
            <person name="Chacko K."/>
            <person name="Ciferri B."/>
            <person name="Webster E."/>
            <person name="Deikus G."/>
            <person name="Lewis M."/>
            <person name="Khan Z."/>
            <person name="Beckford C."/>
            <person name="Rendo A."/>
            <person name="Samaroo F."/>
            <person name="Sebra R."/>
            <person name="Karam-Howlin R."/>
            <person name="Southwick K."/>
            <person name="Adams E."/>
            <person name="Ying L."/>
            <person name="Kornblum J."/>
            <person name="Factor S."/>
            <person name="Danesh Yazdi M."/>
            <person name="Dingle T."/>
            <person name="Hamula C."/>
            <person name="Bashir A."/>
            <person name="Schadt E."/>
            <person name="Kasarskis A."/>
            <person name="Patel G."/>
            <person name="Wallach F."/>
            <person name="Gibbs K."/>
            <person name="Van Bakel H."/>
        </authorList>
    </citation>
    <scope>NUCLEOTIDE SEQUENCE [LARGE SCALE GENOMIC DNA]</scope>
    <source>
        <strain evidence="14">pt013</strain>
        <strain evidence="9">Pt013</strain>
    </source>
</reference>
<evidence type="ECO:0000313" key="2">
    <source>
        <dbReference type="EMBL" id="KMR35856.1"/>
    </source>
</evidence>
<dbReference type="EMBL" id="LFVP01000013">
    <property type="protein sequence ID" value="KSA77842.1"/>
    <property type="molecule type" value="Genomic_DNA"/>
</dbReference>
<reference evidence="2" key="1">
    <citation type="journal article" date="2015" name="J. Infect. Dis.">
        <title>Parallel Epidemics of Community-Associated Methicillin-Resistant Staphylococcus aureus USA300 Infection in North and South America.</title>
        <authorList>
            <person name="Planet P.J."/>
            <person name="Diaz L."/>
            <person name="Kolokotronis S.O."/>
            <person name="Narechania A."/>
            <person name="Reyes J."/>
            <person name="Xing G."/>
            <person name="Rincon S."/>
            <person name="Smith H."/>
            <person name="Panesso D."/>
            <person name="Ryan C."/>
            <person name="Smith D.P."/>
            <person name="Guzman M."/>
            <person name="Zurita J."/>
            <person name="Sebra R."/>
            <person name="Deikus G."/>
            <person name="Nolan R.L."/>
            <person name="Tenover F.C."/>
            <person name="Weinstock G.M."/>
            <person name="Robinson D.A."/>
            <person name="Arias C.A."/>
        </authorList>
    </citation>
    <scope>NUCLEOTIDE SEQUENCE</scope>
    <source>
        <strain evidence="2">CA15</strain>
        <strain evidence="3">M121</strain>
    </source>
</reference>
<evidence type="ECO:0000313" key="6">
    <source>
        <dbReference type="EMBL" id="QCT56350.1"/>
    </source>
</evidence>
<dbReference type="EMBL" id="RQTC01000157">
    <property type="protein sequence ID" value="RZH92494.1"/>
    <property type="molecule type" value="Genomic_DNA"/>
</dbReference>
<dbReference type="EMBL" id="LALJ01000028">
    <property type="protein sequence ID" value="KMR35856.1"/>
    <property type="molecule type" value="Genomic_DNA"/>
</dbReference>
<accession>A0A1E8WRY9</accession>
<evidence type="ECO:0000313" key="8">
    <source>
        <dbReference type="EMBL" id="RZI06285.1"/>
    </source>
</evidence>
<evidence type="ECO:0000313" key="14">
    <source>
        <dbReference type="Proteomes" id="UP000451682"/>
    </source>
</evidence>
<name>A0A2C9TK47_STAAU</name>
<evidence type="ECO:0000313" key="12">
    <source>
        <dbReference type="Proteomes" id="UP000293434"/>
    </source>
</evidence>
<evidence type="ECO:0000313" key="5">
    <source>
        <dbReference type="EMBL" id="OWT14149.1"/>
    </source>
</evidence>
<dbReference type="EMBL" id="CP038850">
    <property type="protein sequence ID" value="QCT56350.1"/>
    <property type="molecule type" value="Genomic_DNA"/>
</dbReference>
<reference evidence="5 10" key="4">
    <citation type="journal article" date="2017" name="BMC Genomics">
        <title>Prophages and adaptation of Staphylococcus aureus ST398 to the human clinic.</title>
        <authorList>
            <consortium name="Regional Infection Control Group of the Centre Region"/>
            <person name="Diene S.M."/>
            <person name="Corvaglia A.R."/>
            <person name="Francois P."/>
            <person name="van der Mee-Marquet N."/>
        </authorList>
    </citation>
    <scope>NUCLEOTIDE SEQUENCE [LARGE SCALE GENOMIC DNA]</scope>
    <source>
        <strain evidence="5 10">SA13-246</strain>
    </source>
</reference>
<reference evidence="1 11" key="5">
    <citation type="submission" date="2017-09" db="EMBL/GenBank/DDBJ databases">
        <title>A single nucleotide polymorphism in the Staphylococcus aureus virulence regulator SaeR abolishes pathogenesis.</title>
        <authorList>
            <person name="Copin R.J."/>
            <person name="Sause W."/>
            <person name="Shopsin B."/>
            <person name="Torres V.J."/>
        </authorList>
    </citation>
    <scope>NUCLEOTIDE SEQUENCE [LARGE SCALE GENOMIC DNA]</scope>
    <source>
        <strain evidence="11">Newman</strain>
        <strain evidence="1">Newman_D2C</strain>
    </source>
</reference>
<dbReference type="Proteomes" id="UP000217245">
    <property type="component" value="Chromosome"/>
</dbReference>
<protein>
    <submittedName>
        <fullName evidence="2">Uncharacterized protein</fullName>
    </submittedName>
</protein>
<sequence length="36" mass="4126">MTLMKPFSFPPFIFAQNEHLTYPSTSSLLASVYLFV</sequence>
<dbReference type="EMBL" id="RQTF01000214">
    <property type="protein sequence ID" value="RZI06285.1"/>
    <property type="molecule type" value="Genomic_DNA"/>
</dbReference>
<dbReference type="Proteomes" id="UP000294017">
    <property type="component" value="Unassembled WGS sequence"/>
</dbReference>
<reference evidence="4" key="2">
    <citation type="submission" date="2015-06" db="EMBL/GenBank/DDBJ databases">
        <authorList>
            <person name="Diene S.M."/>
            <person name="Von Dach E."/>
            <person name="Fankhauser C."/>
            <person name="Schrenzel J."/>
            <person name="Harbarth S."/>
            <person name="Francois P."/>
        </authorList>
    </citation>
    <scope>NUCLEOTIDE SEQUENCE</scope>
    <source>
        <strain evidence="4">MRSA_S26</strain>
    </source>
</reference>
<dbReference type="EMBL" id="LALQ01000010">
    <property type="protein sequence ID" value="KMR58031.1"/>
    <property type="molecule type" value="Genomic_DNA"/>
</dbReference>
<reference evidence="6" key="8">
    <citation type="submission" date="2019-04" db="EMBL/GenBank/DDBJ databases">
        <title>Whole-genome sequencing of local methicillin-resistant S. aureus strain Lr2.</title>
        <authorList>
            <person name="Ullah N."/>
            <person name="Ali A."/>
        </authorList>
    </citation>
    <scope>NUCLEOTIDE SEQUENCE [LARGE SCALE GENOMIC DNA]</scope>
    <source>
        <strain evidence="6">Lr2</strain>
    </source>
</reference>
<evidence type="ECO:0000313" key="1">
    <source>
        <dbReference type="EMBL" id="ATC70599.1"/>
    </source>
</evidence>
<evidence type="ECO:0000313" key="4">
    <source>
        <dbReference type="EMBL" id="KSA77842.1"/>
    </source>
</evidence>
<dbReference type="EMBL" id="CP023391">
    <property type="protein sequence ID" value="ATC70599.1"/>
    <property type="molecule type" value="Genomic_DNA"/>
</dbReference>
<gene>
    <name evidence="4" type="ORF">ACR79_13655</name>
    <name evidence="5" type="ORF">AS572_12905</name>
    <name evidence="1" type="ORF">CNH36_02700</name>
    <name evidence="9" type="ORF">DQU50_08550</name>
    <name evidence="6" type="ORF">E1948_02465</name>
    <name evidence="7" type="ORF">EIG94_09590</name>
    <name evidence="8" type="ORF">EIH03_11060</name>
    <name evidence="3" type="ORF">EP54_03160</name>
    <name evidence="2" type="ORF">EQ90_10925</name>
</gene>
<dbReference type="Proteomes" id="UP000451682">
    <property type="component" value="Unassembled WGS sequence"/>
</dbReference>
<evidence type="ECO:0000313" key="10">
    <source>
        <dbReference type="Proteomes" id="UP000197894"/>
    </source>
</evidence>
<evidence type="ECO:0000313" key="9">
    <source>
        <dbReference type="EMBL" id="TXL39563.1"/>
    </source>
</evidence>
<dbReference type="EMBL" id="QNXF01000003">
    <property type="protein sequence ID" value="TXL39563.1"/>
    <property type="molecule type" value="Genomic_DNA"/>
</dbReference>
<reference evidence="12 13" key="7">
    <citation type="submission" date="2018-11" db="EMBL/GenBank/DDBJ databases">
        <title>Genomic profiling of Staphylococcus species from a Poultry farm system in KwaZulu-Natal, South Africa.</title>
        <authorList>
            <person name="Amoako D.G."/>
            <person name="Somboro A.M."/>
            <person name="Abia A.L.K."/>
            <person name="Bester L.A."/>
            <person name="Essack S.Y."/>
        </authorList>
    </citation>
    <scope>NUCLEOTIDE SEQUENCE [LARGE SCALE GENOMIC DNA]</scope>
    <source>
        <strain evidence="8 13">SA12</strain>
        <strain evidence="7 12">SA9</strain>
    </source>
</reference>
<evidence type="ECO:0000313" key="3">
    <source>
        <dbReference type="EMBL" id="KMR58031.1"/>
    </source>
</evidence>